<gene>
    <name evidence="3" type="ORF">K6T79_13065</name>
</gene>
<protein>
    <submittedName>
        <fullName evidence="3">Sterol desaturase family protein</fullName>
    </submittedName>
</protein>
<evidence type="ECO:0000313" key="3">
    <source>
        <dbReference type="EMBL" id="MEB3021980.1"/>
    </source>
</evidence>
<accession>A0ABU5XI60</accession>
<comment type="caution">
    <text evidence="3">The sequence shown here is derived from an EMBL/GenBank/DDBJ whole genome shotgun (WGS) entry which is preliminary data.</text>
</comment>
<feature type="transmembrane region" description="Helical" evidence="1">
    <location>
        <begin position="50"/>
        <end position="71"/>
    </location>
</feature>
<dbReference type="RefSeq" id="WP_225407494.1">
    <property type="nucleotide sequence ID" value="NZ_JAYJJR010000007.1"/>
</dbReference>
<reference evidence="3 4" key="1">
    <citation type="submission" date="2023-12" db="EMBL/GenBank/DDBJ databases">
        <title>Description of new species of Mycobacterium terrae complex isolated from sewage at the Sao Paulo Zoological Park Foundation in Brazil.</title>
        <authorList>
            <person name="Romagnoli C.L."/>
            <person name="Conceicao E.C."/>
            <person name="Machado E."/>
            <person name="Barreto L.B.P.F."/>
            <person name="Sharma A."/>
            <person name="Silva N.M."/>
            <person name="Marques L.E."/>
            <person name="Juliana M.A."/>
            <person name="Lourenco M.C.S."/>
            <person name="Digiampietri L.A."/>
            <person name="Suffys P.N."/>
            <person name="Viana-Niero C."/>
        </authorList>
    </citation>
    <scope>NUCLEOTIDE SEQUENCE [LARGE SCALE GENOMIC DNA]</scope>
    <source>
        <strain evidence="3 4">MYC098</strain>
    </source>
</reference>
<dbReference type="Proteomes" id="UP001299596">
    <property type="component" value="Unassembled WGS sequence"/>
</dbReference>
<feature type="transmembrane region" description="Helical" evidence="1">
    <location>
        <begin position="131"/>
        <end position="153"/>
    </location>
</feature>
<dbReference type="Pfam" id="PF04116">
    <property type="entry name" value="FA_hydroxylase"/>
    <property type="match status" value="1"/>
</dbReference>
<organism evidence="3 4">
    <name type="scientific">[Mycobacterium] crassicus</name>
    <dbReference type="NCBI Taxonomy" id="2872309"/>
    <lineage>
        <taxon>Bacteria</taxon>
        <taxon>Bacillati</taxon>
        <taxon>Actinomycetota</taxon>
        <taxon>Actinomycetes</taxon>
        <taxon>Mycobacteriales</taxon>
        <taxon>Mycobacteriaceae</taxon>
        <taxon>Mycolicibacter</taxon>
    </lineage>
</organism>
<dbReference type="InterPro" id="IPR006694">
    <property type="entry name" value="Fatty_acid_hydroxylase"/>
</dbReference>
<evidence type="ECO:0000259" key="2">
    <source>
        <dbReference type="Pfam" id="PF04116"/>
    </source>
</evidence>
<feature type="transmembrane region" description="Helical" evidence="1">
    <location>
        <begin position="25"/>
        <end position="44"/>
    </location>
</feature>
<dbReference type="EMBL" id="JAYJJR010000007">
    <property type="protein sequence ID" value="MEB3021980.1"/>
    <property type="molecule type" value="Genomic_DNA"/>
</dbReference>
<evidence type="ECO:0000256" key="1">
    <source>
        <dbReference type="SAM" id="Phobius"/>
    </source>
</evidence>
<keyword evidence="1" id="KW-0472">Membrane</keyword>
<keyword evidence="4" id="KW-1185">Reference proteome</keyword>
<feature type="domain" description="Fatty acid hydroxylase" evidence="2">
    <location>
        <begin position="54"/>
        <end position="197"/>
    </location>
</feature>
<keyword evidence="1" id="KW-0812">Transmembrane</keyword>
<keyword evidence="1" id="KW-1133">Transmembrane helix</keyword>
<sequence>MTTQARGSFTLSDAVRQFWRHPSPWALALPFVVALTARIIIGGWQLTDFVVPAILVLTFPLSEWGIHVGILHWRPRSVGRLTLDPLLARKHRAHHRDPRQLELIFIPSQTLLWLIPAAVAVPLLLSGRLGLGLTSVVFLTGIGLVYEWTHYLIHTDYKPKTRFYKAIWRNHRRHHFKNERYWFTITTTGTADRLLSTYPDQSTVPTSKTAKNLHGLAR</sequence>
<name>A0ABU5XI60_9MYCO</name>
<feature type="transmembrane region" description="Helical" evidence="1">
    <location>
        <begin position="103"/>
        <end position="125"/>
    </location>
</feature>
<evidence type="ECO:0000313" key="4">
    <source>
        <dbReference type="Proteomes" id="UP001299596"/>
    </source>
</evidence>
<proteinExistence type="predicted"/>